<evidence type="ECO:0000313" key="6">
    <source>
        <dbReference type="EMBL" id="SIS65969.1"/>
    </source>
</evidence>
<feature type="domain" description="ABC transporter" evidence="5">
    <location>
        <begin position="2"/>
        <end position="232"/>
    </location>
</feature>
<sequence>MIRIDRLEYRPILSEICAELDPGQVVGLVGPNGAGKTTLLRAMAGLLRPTQGAVHVLGEPIHAREPRWRARRVAYLPQFLPEEIPFAVREFVEMGRYSHHPSGALDASDRRHVNEALDAMGLVQLQDVPLAHLSGGERQRAAIARCLAQGAPILLLDEPIASLDIHYQLDILQRLRSFAADGRLVVIAIHHLELAMSYCDRTLCLDGGRLAADGPPERVFTPELLQRVFRVDARPFRDPHTGALRLSFSAALPSIPE</sequence>
<dbReference type="InterPro" id="IPR003439">
    <property type="entry name" value="ABC_transporter-like_ATP-bd"/>
</dbReference>
<evidence type="ECO:0000256" key="4">
    <source>
        <dbReference type="ARBA" id="ARBA00022967"/>
    </source>
</evidence>
<keyword evidence="1" id="KW-0813">Transport</keyword>
<reference evidence="7" key="1">
    <citation type="submission" date="2017-01" db="EMBL/GenBank/DDBJ databases">
        <authorList>
            <person name="Varghese N."/>
            <person name="Submissions S."/>
        </authorList>
    </citation>
    <scope>NUCLEOTIDE SEQUENCE [LARGE SCALE GENOMIC DNA]</scope>
    <source>
        <strain evidence="7">DSM 16176</strain>
    </source>
</reference>
<dbReference type="PROSITE" id="PS00211">
    <property type="entry name" value="ABC_TRANSPORTER_1"/>
    <property type="match status" value="1"/>
</dbReference>
<dbReference type="EMBL" id="FTOO01000002">
    <property type="protein sequence ID" value="SIS65969.1"/>
    <property type="molecule type" value="Genomic_DNA"/>
</dbReference>
<organism evidence="6 7">
    <name type="scientific">Alicyclobacillus vulcanalis</name>
    <dbReference type="NCBI Taxonomy" id="252246"/>
    <lineage>
        <taxon>Bacteria</taxon>
        <taxon>Bacillati</taxon>
        <taxon>Bacillota</taxon>
        <taxon>Bacilli</taxon>
        <taxon>Bacillales</taxon>
        <taxon>Alicyclobacillaceae</taxon>
        <taxon>Alicyclobacillus</taxon>
    </lineage>
</organism>
<keyword evidence="4" id="KW-1278">Translocase</keyword>
<dbReference type="PANTHER" id="PTHR42794">
    <property type="entry name" value="HEMIN IMPORT ATP-BINDING PROTEIN HMUV"/>
    <property type="match status" value="1"/>
</dbReference>
<keyword evidence="7" id="KW-1185">Reference proteome</keyword>
<dbReference type="InterPro" id="IPR027417">
    <property type="entry name" value="P-loop_NTPase"/>
</dbReference>
<dbReference type="GO" id="GO:0016887">
    <property type="term" value="F:ATP hydrolysis activity"/>
    <property type="evidence" value="ECO:0007669"/>
    <property type="project" value="InterPro"/>
</dbReference>
<dbReference type="STRING" id="252246.SAMN05421799_102235"/>
<dbReference type="InterPro" id="IPR003593">
    <property type="entry name" value="AAA+_ATPase"/>
</dbReference>
<keyword evidence="3 6" id="KW-0067">ATP-binding</keyword>
<evidence type="ECO:0000259" key="5">
    <source>
        <dbReference type="PROSITE" id="PS50893"/>
    </source>
</evidence>
<dbReference type="FunFam" id="3.40.50.300:FF:000134">
    <property type="entry name" value="Iron-enterobactin ABC transporter ATP-binding protein"/>
    <property type="match status" value="1"/>
</dbReference>
<dbReference type="InterPro" id="IPR017871">
    <property type="entry name" value="ABC_transporter-like_CS"/>
</dbReference>
<dbReference type="Pfam" id="PF00005">
    <property type="entry name" value="ABC_tran"/>
    <property type="match status" value="1"/>
</dbReference>
<dbReference type="OrthoDB" id="9787851at2"/>
<evidence type="ECO:0000256" key="3">
    <source>
        <dbReference type="ARBA" id="ARBA00022840"/>
    </source>
</evidence>
<dbReference type="CDD" id="cd03214">
    <property type="entry name" value="ABC_Iron-Siderophores_B12_Hemin"/>
    <property type="match status" value="1"/>
</dbReference>
<dbReference type="RefSeq" id="WP_076345115.1">
    <property type="nucleotide sequence ID" value="NZ_FTOO01000002.1"/>
</dbReference>
<keyword evidence="2" id="KW-0547">Nucleotide-binding</keyword>
<protein>
    <submittedName>
        <fullName evidence="6">Iron complex transport system ATP-binding protein</fullName>
    </submittedName>
</protein>
<dbReference type="SUPFAM" id="SSF52540">
    <property type="entry name" value="P-loop containing nucleoside triphosphate hydrolases"/>
    <property type="match status" value="1"/>
</dbReference>
<dbReference type="AlphaFoldDB" id="A0A1N7KWI1"/>
<evidence type="ECO:0000256" key="1">
    <source>
        <dbReference type="ARBA" id="ARBA00022448"/>
    </source>
</evidence>
<name>A0A1N7KWI1_9BACL</name>
<dbReference type="PROSITE" id="PS50893">
    <property type="entry name" value="ABC_TRANSPORTER_2"/>
    <property type="match status" value="1"/>
</dbReference>
<dbReference type="SMART" id="SM00382">
    <property type="entry name" value="AAA"/>
    <property type="match status" value="1"/>
</dbReference>
<proteinExistence type="predicted"/>
<dbReference type="Gene3D" id="3.40.50.300">
    <property type="entry name" value="P-loop containing nucleotide triphosphate hydrolases"/>
    <property type="match status" value="1"/>
</dbReference>
<evidence type="ECO:0000256" key="2">
    <source>
        <dbReference type="ARBA" id="ARBA00022741"/>
    </source>
</evidence>
<dbReference type="GO" id="GO:0005524">
    <property type="term" value="F:ATP binding"/>
    <property type="evidence" value="ECO:0007669"/>
    <property type="project" value="UniProtKB-KW"/>
</dbReference>
<accession>A0A1N7KWI1</accession>
<evidence type="ECO:0000313" key="7">
    <source>
        <dbReference type="Proteomes" id="UP000186156"/>
    </source>
</evidence>
<dbReference type="Proteomes" id="UP000186156">
    <property type="component" value="Unassembled WGS sequence"/>
</dbReference>
<gene>
    <name evidence="6" type="ORF">SAMN05421799_102235</name>
</gene>
<dbReference type="PANTHER" id="PTHR42794:SF1">
    <property type="entry name" value="HEMIN IMPORT ATP-BINDING PROTEIN HMUV"/>
    <property type="match status" value="1"/>
</dbReference>